<dbReference type="Gene3D" id="3.40.50.2300">
    <property type="match status" value="3"/>
</dbReference>
<name>A0AAE0C0A6_9CHLO</name>
<protein>
    <recommendedName>
        <fullName evidence="7">Receptor ligand binding region domain-containing protein</fullName>
    </recommendedName>
</protein>
<keyword evidence="3 6" id="KW-1133">Transmembrane helix</keyword>
<dbReference type="Gene3D" id="2.10.50.10">
    <property type="entry name" value="Tumor Necrosis Factor Receptor, subunit A, domain 2"/>
    <property type="match status" value="1"/>
</dbReference>
<keyword evidence="9" id="KW-1185">Reference proteome</keyword>
<dbReference type="SUPFAM" id="SSF53822">
    <property type="entry name" value="Periplasmic binding protein-like I"/>
    <property type="match status" value="2"/>
</dbReference>
<sequence length="1865" mass="205230">MCNYCASCCFYRWFTASTRCIRSTTFVDGGLNRDGVSHNGKMCGIPCANVLVRVHAFAGFRLALQGINNNRTLLPKTHLVYTLRDTRCEAEPATDAANALHAAGVQAAVGDECDESTLAACASLSLAGIPLVSYGTNVSELSNAGLFPYHARTFPTNSLAASPILHFIKHYGWNSVVVLFGMKHNPAVLNFYTQARAEGVNIAAAIPFIDRQIDHLVIAGVLEEVRCTIRVVFASPEDKAVLLERSYAEGHLAGERHVWIFLDDDDEDNVARFLSPGWTDSQRGEMLKGSFHVRPFINASSAAYLRFRDAWHAQPATVDAATGACDGEVDATGSSVWRRSGACLGVDFALEEPHHLAAYSYDAALLLACGLQQVASAAGEITAPAGELTAAVRACQVSHGVTSEALVLTERGDRAMPMEYEFLNHNGSSLRRTGTFSHGAYIPCDLAAYDCYGVVWSAGLPGQVPTGWSFQPVVVGALFNLRTWRGRQAFAGFRLAIQLMNNSTEILPDMHLEYILHDTGPTFEEGWKGASEVTQYPITAVVGPGSDASSIGSANVLAPATIPQVAYASTSVALSPHVEFPYHMRTVQNFGIQVQGLVDILDMYGWTRCTVLVSNSSYGVIMLQVLENLAGQASIDFTAVVFDIRGGTAAVSASLLEVLETNLRVVMLFSESVEEGRLVLDTAHTMNMTGSPWVYIGVDRLTTPELYEGAAWSSTKANSIMRGFLGLVAHTHNEGWAAFLHFRERWHEQPATADSARGWCDPEVDALSQPVWRRQSTTEQGAQQETCVGLNFSEPEIHRDALYAYDAVLIVAHALHQLSLKGNPINTVELKDVMLHTFGLPGASGNLSIEHASGDRLMGINYTMYNHDGRGHLRRVGSWETYDMLAALYTSYWPKTLELCKGGAEADCYPVVWSTNATSVPPNAVTCEDGSMYNSTLRACVQCPPGTQHSKAEDGGRCNLCPAGYFQTFSGMTECEACDTSSYNPESGSSECDPCPENTLRIIDPTESSTYLGIKITQCVCQAGYYRSDAVTGVPCEECPANGECDGGLSLPYPKAGAWGDPQYPFNFPLCNPREKCAGNFVCDTGHKGRMCADTQEGWGTFGDFVIECPGGYQSAMSFTTTVLTTLLVVGLFYFMNGYLTKFTPIQILLKNLRVMAIVRSMPLDWPNTLLPLGIALKFILFDVDIYRPSCAIRWTFVHVYLVQLLMPLVISLSYFTPVIIKSGIRKLKDRHFFLKAALLHEGGQYASDFNRAINDSIQIFLSCFPSLAHVLLGTMKCRKFSDGRSYLYIDPTVECWDTRHLILLSVSVVSMIPLLGIPLGAAYVLGNAIRSKKMHTPTCLERYGSMYSCYNTYYMYWEVVVLFKQLVLVFIQVVFAHVNTMVQATCTMFVLIGSLVAHYVCKPFNHPHLDILEALMLYLSFVHLFFGTVFASGDLSQDGVDIYAGLLAAGVTLGFISTAAIQSYTLYYQHLSMQAEACFRKNMLDLAMGVGPIHGPIKEMPAANEEAGEKGHSFFVHQYSQMRHSQMPGAGDTMRRTLSHCSSLTFRIAEDAAAAIRESKSTAVAIGDETVGVGINEAPGEIRCGSGDPGVASGLPSGSPDSAMRGMMLDANDSSNEKHGVQIPELAPNKLKTVLHIKKAMKRFLTFKRFRDKQADTLRLLHAALAEVKIFEVLHGELLLPWMRSPARTKGRSEFDNLMALDEVMRPFISADAVISKFAQTSTAEFWRKVMRAFPELLDLIAVLGKEELAAVQTTLKLFEDAGIHIARRQQQGYCNMIHWEARPSVFYWICHADDTQRKLFYDLLEEVRGSDNMPSRRIRTVQPSRKSITVAHERLSEQWKYVNEKISAMTTPYLEQKRVDTTE</sequence>
<accession>A0AAE0C0A6</accession>
<evidence type="ECO:0000256" key="4">
    <source>
        <dbReference type="ARBA" id="ARBA00023136"/>
    </source>
</evidence>
<evidence type="ECO:0000313" key="9">
    <source>
        <dbReference type="Proteomes" id="UP001190700"/>
    </source>
</evidence>
<evidence type="ECO:0000256" key="5">
    <source>
        <dbReference type="ARBA" id="ARBA00023180"/>
    </source>
</evidence>
<reference evidence="8 9" key="1">
    <citation type="journal article" date="2015" name="Genome Biol. Evol.">
        <title>Comparative Genomics of a Bacterivorous Green Alga Reveals Evolutionary Causalities and Consequences of Phago-Mixotrophic Mode of Nutrition.</title>
        <authorList>
            <person name="Burns J.A."/>
            <person name="Paasch A."/>
            <person name="Narechania A."/>
            <person name="Kim E."/>
        </authorList>
    </citation>
    <scope>NUCLEOTIDE SEQUENCE [LARGE SCALE GENOMIC DNA]</scope>
    <source>
        <strain evidence="8 9">PLY_AMNH</strain>
    </source>
</reference>
<dbReference type="InterPro" id="IPR050726">
    <property type="entry name" value="mGluR"/>
</dbReference>
<dbReference type="InterPro" id="IPR028082">
    <property type="entry name" value="Peripla_BP_I"/>
</dbReference>
<feature type="domain" description="Receptor ligand binding region" evidence="7">
    <location>
        <begin position="59"/>
        <end position="403"/>
    </location>
</feature>
<keyword evidence="5" id="KW-0325">Glycoprotein</keyword>
<feature type="transmembrane region" description="Helical" evidence="6">
    <location>
        <begin position="1413"/>
        <end position="1431"/>
    </location>
</feature>
<organism evidence="8 9">
    <name type="scientific">Cymbomonas tetramitiformis</name>
    <dbReference type="NCBI Taxonomy" id="36881"/>
    <lineage>
        <taxon>Eukaryota</taxon>
        <taxon>Viridiplantae</taxon>
        <taxon>Chlorophyta</taxon>
        <taxon>Pyramimonadophyceae</taxon>
        <taxon>Pyramimonadales</taxon>
        <taxon>Pyramimonadaceae</taxon>
        <taxon>Cymbomonas</taxon>
    </lineage>
</organism>
<feature type="transmembrane region" description="Helical" evidence="6">
    <location>
        <begin position="1157"/>
        <end position="1181"/>
    </location>
</feature>
<evidence type="ECO:0000259" key="7">
    <source>
        <dbReference type="Pfam" id="PF01094"/>
    </source>
</evidence>
<evidence type="ECO:0000313" key="8">
    <source>
        <dbReference type="EMBL" id="KAK3246043.1"/>
    </source>
</evidence>
<evidence type="ECO:0000256" key="1">
    <source>
        <dbReference type="ARBA" id="ARBA00004370"/>
    </source>
</evidence>
<feature type="domain" description="Receptor ligand binding region" evidence="7">
    <location>
        <begin position="492"/>
        <end position="856"/>
    </location>
</feature>
<feature type="transmembrane region" description="Helical" evidence="6">
    <location>
        <begin position="1355"/>
        <end position="1376"/>
    </location>
</feature>
<dbReference type="SMART" id="SM01411">
    <property type="entry name" value="Ephrin_rec_like"/>
    <property type="match status" value="1"/>
</dbReference>
<dbReference type="Pfam" id="PF01094">
    <property type="entry name" value="ANF_receptor"/>
    <property type="match status" value="2"/>
</dbReference>
<feature type="transmembrane region" description="Helical" evidence="6">
    <location>
        <begin position="1116"/>
        <end position="1136"/>
    </location>
</feature>
<comment type="caution">
    <text evidence="8">The sequence shown here is derived from an EMBL/GenBank/DDBJ whole genome shotgun (WGS) entry which is preliminary data.</text>
</comment>
<feature type="transmembrane region" description="Helical" evidence="6">
    <location>
        <begin position="1382"/>
        <end position="1401"/>
    </location>
</feature>
<feature type="transmembrane region" description="Helical" evidence="6">
    <location>
        <begin position="1443"/>
        <end position="1468"/>
    </location>
</feature>
<dbReference type="SUPFAM" id="SSF57184">
    <property type="entry name" value="Growth factor receptor domain"/>
    <property type="match status" value="1"/>
</dbReference>
<keyword evidence="4 6" id="KW-0472">Membrane</keyword>
<dbReference type="EMBL" id="LGRX02030145">
    <property type="protein sequence ID" value="KAK3246043.1"/>
    <property type="molecule type" value="Genomic_DNA"/>
</dbReference>
<gene>
    <name evidence="8" type="ORF">CYMTET_44408</name>
</gene>
<evidence type="ECO:0000256" key="2">
    <source>
        <dbReference type="ARBA" id="ARBA00022692"/>
    </source>
</evidence>
<dbReference type="GO" id="GO:0016020">
    <property type="term" value="C:membrane"/>
    <property type="evidence" value="ECO:0007669"/>
    <property type="project" value="UniProtKB-SubCell"/>
</dbReference>
<feature type="transmembrane region" description="Helical" evidence="6">
    <location>
        <begin position="1201"/>
        <end position="1221"/>
    </location>
</feature>
<comment type="subcellular location">
    <subcellularLocation>
        <location evidence="1">Membrane</location>
    </subcellularLocation>
</comment>
<dbReference type="InterPro" id="IPR009030">
    <property type="entry name" value="Growth_fac_rcpt_cys_sf"/>
</dbReference>
<evidence type="ECO:0000256" key="3">
    <source>
        <dbReference type="ARBA" id="ARBA00022989"/>
    </source>
</evidence>
<feature type="transmembrane region" description="Helical" evidence="6">
    <location>
        <begin position="1302"/>
        <end position="1326"/>
    </location>
</feature>
<keyword evidence="2 6" id="KW-0812">Transmembrane</keyword>
<proteinExistence type="predicted"/>
<evidence type="ECO:0000256" key="6">
    <source>
        <dbReference type="SAM" id="Phobius"/>
    </source>
</evidence>
<dbReference type="Proteomes" id="UP001190700">
    <property type="component" value="Unassembled WGS sequence"/>
</dbReference>
<dbReference type="CDD" id="cd00185">
    <property type="entry name" value="TNFRSF"/>
    <property type="match status" value="1"/>
</dbReference>
<dbReference type="PANTHER" id="PTHR24060">
    <property type="entry name" value="METABOTROPIC GLUTAMATE RECEPTOR"/>
    <property type="match status" value="1"/>
</dbReference>
<dbReference type="InterPro" id="IPR001828">
    <property type="entry name" value="ANF_lig-bd_rcpt"/>
</dbReference>